<feature type="binding site" evidence="11">
    <location>
        <position position="161"/>
    </location>
    <ligand>
        <name>sn-glycerol 3-phosphate</name>
        <dbReference type="ChEBI" id="CHEBI:57597"/>
    </ligand>
</feature>
<feature type="binding site" evidence="14">
    <location>
        <begin position="7"/>
        <end position="12"/>
    </location>
    <ligand>
        <name>NAD(+)</name>
        <dbReference type="ChEBI" id="CHEBI:57540"/>
    </ligand>
</feature>
<evidence type="ECO:0000256" key="9">
    <source>
        <dbReference type="ARBA" id="ARBA00023209"/>
    </source>
</evidence>
<evidence type="ECO:0000313" key="17">
    <source>
        <dbReference type="EMBL" id="AJC91211.1"/>
    </source>
</evidence>
<evidence type="ECO:0000256" key="5">
    <source>
        <dbReference type="ARBA" id="ARBA00022857"/>
    </source>
</evidence>
<dbReference type="NCBIfam" id="NF000940">
    <property type="entry name" value="PRK00094.1-2"/>
    <property type="match status" value="1"/>
</dbReference>
<dbReference type="GO" id="GO:0008654">
    <property type="term" value="P:phospholipid biosynthetic process"/>
    <property type="evidence" value="ECO:0007669"/>
    <property type="project" value="UniProtKB-KW"/>
</dbReference>
<feature type="binding site" evidence="11">
    <location>
        <position position="249"/>
    </location>
    <ligand>
        <name>NADPH</name>
        <dbReference type="ChEBI" id="CHEBI:57783"/>
    </ligand>
</feature>
<protein>
    <recommendedName>
        <fullName evidence="11">Glycerol-3-phosphate dehydrogenase [NAD(P)+]</fullName>
        <ecNumber evidence="11">1.1.1.94</ecNumber>
    </recommendedName>
    <alternativeName>
        <fullName evidence="11">NAD(P)(+)-dependent glycerol-3-phosphate dehydrogenase</fullName>
    </alternativeName>
    <alternativeName>
        <fullName evidence="11">NAD(P)H-dependent dihydroxyacetone-phosphate reductase</fullName>
    </alternativeName>
</protein>
<dbReference type="InterPro" id="IPR013328">
    <property type="entry name" value="6PGD_dom2"/>
</dbReference>
<dbReference type="Gene3D" id="3.40.50.720">
    <property type="entry name" value="NAD(P)-binding Rossmann-like Domain"/>
    <property type="match status" value="1"/>
</dbReference>
<feature type="active site" description="Proton acceptor" evidence="11 12">
    <location>
        <position position="161"/>
    </location>
</feature>
<dbReference type="GO" id="GO:0046168">
    <property type="term" value="P:glycerol-3-phosphate catabolic process"/>
    <property type="evidence" value="ECO:0007669"/>
    <property type="project" value="InterPro"/>
</dbReference>
<name>A0A0A8HAU7_9BACT</name>
<evidence type="ECO:0000256" key="4">
    <source>
        <dbReference type="ARBA" id="ARBA00022741"/>
    </source>
</evidence>
<evidence type="ECO:0000256" key="2">
    <source>
        <dbReference type="ARBA" id="ARBA00022490"/>
    </source>
</evidence>
<dbReference type="GO" id="GO:0141153">
    <property type="term" value="F:glycerol-3-phosphate dehydrogenase (NADP+) activity"/>
    <property type="evidence" value="ECO:0007669"/>
    <property type="project" value="RHEA"/>
</dbReference>
<feature type="binding site" evidence="11">
    <location>
        <position position="111"/>
    </location>
    <ligand>
        <name>NADPH</name>
        <dbReference type="ChEBI" id="CHEBI:57783"/>
    </ligand>
</feature>
<dbReference type="PROSITE" id="PS00957">
    <property type="entry name" value="NAD_G3PDH"/>
    <property type="match status" value="1"/>
</dbReference>
<evidence type="ECO:0000313" key="18">
    <source>
        <dbReference type="Proteomes" id="UP000031135"/>
    </source>
</evidence>
<evidence type="ECO:0000256" key="12">
    <source>
        <dbReference type="PIRSR" id="PIRSR000114-1"/>
    </source>
</evidence>
<evidence type="ECO:0000256" key="13">
    <source>
        <dbReference type="PIRSR" id="PIRSR000114-2"/>
    </source>
</evidence>
<dbReference type="SUPFAM" id="SSF51735">
    <property type="entry name" value="NAD(P)-binding Rossmann-fold domains"/>
    <property type="match status" value="1"/>
</dbReference>
<comment type="catalytic activity">
    <reaction evidence="11">
        <text>sn-glycerol 3-phosphate + NAD(+) = dihydroxyacetone phosphate + NADH + H(+)</text>
        <dbReference type="Rhea" id="RHEA:11092"/>
        <dbReference type="ChEBI" id="CHEBI:15378"/>
        <dbReference type="ChEBI" id="CHEBI:57540"/>
        <dbReference type="ChEBI" id="CHEBI:57597"/>
        <dbReference type="ChEBI" id="CHEBI:57642"/>
        <dbReference type="ChEBI" id="CHEBI:57945"/>
        <dbReference type="EC" id="1.1.1.94"/>
    </reaction>
</comment>
<dbReference type="EMBL" id="CP007772">
    <property type="protein sequence ID" value="AJC91211.1"/>
    <property type="molecule type" value="Genomic_DNA"/>
</dbReference>
<dbReference type="InterPro" id="IPR006109">
    <property type="entry name" value="G3P_DH_NAD-dep_C"/>
</dbReference>
<keyword evidence="7 11" id="KW-0520">NAD</keyword>
<keyword evidence="4 11" id="KW-0547">Nucleotide-binding</keyword>
<feature type="binding site" evidence="11">
    <location>
        <position position="79"/>
    </location>
    <ligand>
        <name>sn-glycerol 3-phosphate</name>
        <dbReference type="ChEBI" id="CHEBI:57597"/>
    </ligand>
</feature>
<feature type="binding site" evidence="11">
    <location>
        <position position="224"/>
    </location>
    <ligand>
        <name>sn-glycerol 3-phosphate</name>
        <dbReference type="ChEBI" id="CHEBI:57597"/>
    </ligand>
</feature>
<evidence type="ECO:0000256" key="7">
    <source>
        <dbReference type="ARBA" id="ARBA00023027"/>
    </source>
</evidence>
<comment type="pathway">
    <text evidence="11">Membrane lipid metabolism; glycerophospholipid metabolism.</text>
</comment>
<feature type="binding site" evidence="11">
    <location>
        <position position="11"/>
    </location>
    <ligand>
        <name>NADPH</name>
        <dbReference type="ChEBI" id="CHEBI:57783"/>
    </ligand>
</feature>
<dbReference type="GO" id="GO:0051287">
    <property type="term" value="F:NAD binding"/>
    <property type="evidence" value="ECO:0007669"/>
    <property type="project" value="InterPro"/>
</dbReference>
<dbReference type="Pfam" id="PF07479">
    <property type="entry name" value="NAD_Gly3P_dh_C"/>
    <property type="match status" value="1"/>
</dbReference>
<dbReference type="Pfam" id="PF01210">
    <property type="entry name" value="NAD_Gly3P_dh_N"/>
    <property type="match status" value="1"/>
</dbReference>
<feature type="binding site" evidence="11">
    <location>
        <position position="214"/>
    </location>
    <ligand>
        <name>sn-glycerol 3-phosphate</name>
        <dbReference type="ChEBI" id="CHEBI:57597"/>
    </ligand>
</feature>
<dbReference type="PIRSF" id="PIRSF000114">
    <property type="entry name" value="Glycerol-3-P_dh"/>
    <property type="match status" value="1"/>
</dbReference>
<feature type="binding site" evidence="11">
    <location>
        <position position="109"/>
    </location>
    <ligand>
        <name>sn-glycerol 3-phosphate</name>
        <dbReference type="ChEBI" id="CHEBI:57597"/>
    </ligand>
</feature>
<dbReference type="FunFam" id="1.10.1040.10:FF:000025">
    <property type="entry name" value="Glycerol-3-phosphate dehydrogenase [NAD(P)+]"/>
    <property type="match status" value="1"/>
</dbReference>
<proteinExistence type="inferred from homology"/>
<sequence length="300" mass="32914">MKIAVVGAGKWGSALYDALSVKNECVITSFHKKDLSYFVGTKEALEYEYLVFALYAQGIHEWLKNHFQDSGQKILVASKGIDCKSLKFMDEVFSEFVGSDRLCFLSGPSFASEVLGKKPCALVLSGKNQVLCSQFASFFPAYIKTYTSFDVKGAEICGAYKNVLAIASGVCDGLNLGNNARASLVSRGLVEMHRFGQFFNAKEETFLGLSGAGDLFLTASSNLSRNYRVGFNLAKNKTIDLILKELGEVAEGVQTAYAIHSLAKQHQIYTPIVNEVVLMLEGKNAWESLKDLMVSKEEAQ</sequence>
<dbReference type="RefSeq" id="WP_039664854.1">
    <property type="nucleotide sequence ID" value="NZ_CP007772.1"/>
</dbReference>
<dbReference type="EC" id="1.1.1.94" evidence="11"/>
<evidence type="ECO:0000256" key="11">
    <source>
        <dbReference type="HAMAP-Rule" id="MF_00394"/>
    </source>
</evidence>
<feature type="binding site" evidence="13">
    <location>
        <position position="79"/>
    </location>
    <ligand>
        <name>substrate</name>
    </ligand>
</feature>
<evidence type="ECO:0000256" key="10">
    <source>
        <dbReference type="ARBA" id="ARBA00023264"/>
    </source>
</evidence>
<feature type="binding site" evidence="11">
    <location>
        <position position="226"/>
    </location>
    <ligand>
        <name>sn-glycerol 3-phosphate</name>
        <dbReference type="ChEBI" id="CHEBI:57597"/>
    </ligand>
</feature>
<feature type="binding site" evidence="14">
    <location>
        <position position="225"/>
    </location>
    <ligand>
        <name>NAD(+)</name>
        <dbReference type="ChEBI" id="CHEBI:57540"/>
    </ligand>
</feature>
<dbReference type="NCBIfam" id="NF000943">
    <property type="entry name" value="PRK00094.2-1"/>
    <property type="match status" value="1"/>
</dbReference>
<organism evidence="17 18">
    <name type="scientific">Campylobacter subantarcticus LMG 24374</name>
    <dbReference type="NCBI Taxonomy" id="1388751"/>
    <lineage>
        <taxon>Bacteria</taxon>
        <taxon>Pseudomonadati</taxon>
        <taxon>Campylobacterota</taxon>
        <taxon>Epsilonproteobacteria</taxon>
        <taxon>Campylobacterales</taxon>
        <taxon>Campylobacteraceae</taxon>
        <taxon>Campylobacter</taxon>
    </lineage>
</organism>
<gene>
    <name evidence="11 17" type="primary">gpsA</name>
    <name evidence="17" type="ORF">CSUB8521_1387</name>
</gene>
<keyword evidence="3 11" id="KW-0444">Lipid biosynthesis</keyword>
<dbReference type="GO" id="GO:0141152">
    <property type="term" value="F:glycerol-3-phosphate dehydrogenase (NAD+) activity"/>
    <property type="evidence" value="ECO:0007669"/>
    <property type="project" value="RHEA"/>
</dbReference>
<reference evidence="17 18" key="1">
    <citation type="journal article" date="2014" name="Genome Biol. Evol.">
        <title>Comparative Genomics of the Campylobacter lari Group.</title>
        <authorList>
            <person name="Miller W.G."/>
            <person name="Yee E."/>
            <person name="Chapman M.H."/>
            <person name="Smith T.P."/>
            <person name="Bono J.L."/>
            <person name="Huynh S."/>
            <person name="Parker C.T."/>
            <person name="Vandamme P."/>
            <person name="Luong K."/>
            <person name="Korlach J."/>
        </authorList>
    </citation>
    <scope>NUCLEOTIDE SEQUENCE [LARGE SCALE GENOMIC DNA]</scope>
    <source>
        <strain evidence="17 18">LMG 24374</strain>
    </source>
</reference>
<evidence type="ECO:0000256" key="1">
    <source>
        <dbReference type="ARBA" id="ARBA00011009"/>
    </source>
</evidence>
<dbReference type="GO" id="GO:0005975">
    <property type="term" value="P:carbohydrate metabolic process"/>
    <property type="evidence" value="ECO:0007669"/>
    <property type="project" value="InterPro"/>
</dbReference>
<feature type="binding site" evidence="13">
    <location>
        <begin position="225"/>
        <end position="226"/>
    </location>
    <ligand>
        <name>substrate</name>
    </ligand>
</feature>
<comment type="catalytic activity">
    <reaction evidence="11">
        <text>sn-glycerol 3-phosphate + NADP(+) = dihydroxyacetone phosphate + NADPH + H(+)</text>
        <dbReference type="Rhea" id="RHEA:11096"/>
        <dbReference type="ChEBI" id="CHEBI:15378"/>
        <dbReference type="ChEBI" id="CHEBI:57597"/>
        <dbReference type="ChEBI" id="CHEBI:57642"/>
        <dbReference type="ChEBI" id="CHEBI:57783"/>
        <dbReference type="ChEBI" id="CHEBI:58349"/>
        <dbReference type="EC" id="1.1.1.94"/>
    </reaction>
</comment>
<dbReference type="KEGG" id="csm:CSUB8521_1387"/>
<comment type="similarity">
    <text evidence="1 11">Belongs to the NAD-dependent glycerol-3-phosphate dehydrogenase family.</text>
</comment>
<comment type="function">
    <text evidence="11">Catalyzes the reduction of the glycolytic intermediate dihydroxyacetone phosphate (DHAP) to sn-glycerol 3-phosphate (G3P), the key precursor for phospholipid synthesis.</text>
</comment>
<keyword evidence="10 11" id="KW-1208">Phospholipid metabolism</keyword>
<feature type="binding site" evidence="11">
    <location>
        <position position="251"/>
    </location>
    <ligand>
        <name>NADPH</name>
        <dbReference type="ChEBI" id="CHEBI:57783"/>
    </ligand>
</feature>
<dbReference type="GO" id="GO:0046167">
    <property type="term" value="P:glycerol-3-phosphate biosynthetic process"/>
    <property type="evidence" value="ECO:0007669"/>
    <property type="project" value="UniProtKB-UniRule"/>
</dbReference>
<dbReference type="HOGENOM" id="CLU_033449_0_2_7"/>
<accession>A0A0A8HAU7</accession>
<feature type="binding site" evidence="11">
    <location>
        <position position="225"/>
    </location>
    <ligand>
        <name>NADPH</name>
        <dbReference type="ChEBI" id="CHEBI:57783"/>
    </ligand>
</feature>
<dbReference type="HAMAP" id="MF_00394">
    <property type="entry name" value="NAD_Glyc3P_dehydrog"/>
    <property type="match status" value="1"/>
</dbReference>
<dbReference type="InterPro" id="IPR008927">
    <property type="entry name" value="6-PGluconate_DH-like_C_sf"/>
</dbReference>
<dbReference type="GO" id="GO:0005829">
    <property type="term" value="C:cytosol"/>
    <property type="evidence" value="ECO:0007669"/>
    <property type="project" value="TreeGrafter"/>
</dbReference>
<dbReference type="UniPathway" id="UPA00940"/>
<keyword evidence="8 11" id="KW-0443">Lipid metabolism</keyword>
<feature type="binding site" evidence="11">
    <location>
        <position position="31"/>
    </location>
    <ligand>
        <name>NADPH</name>
        <dbReference type="ChEBI" id="CHEBI:57783"/>
    </ligand>
</feature>
<feature type="binding site" evidence="11">
    <location>
        <position position="107"/>
    </location>
    <ligand>
        <name>sn-glycerol 3-phosphate</name>
        <dbReference type="ChEBI" id="CHEBI:57597"/>
    </ligand>
</feature>
<feature type="binding site" evidence="11">
    <location>
        <position position="79"/>
    </location>
    <ligand>
        <name>NADPH</name>
        <dbReference type="ChEBI" id="CHEBI:57783"/>
    </ligand>
</feature>
<evidence type="ECO:0000256" key="3">
    <source>
        <dbReference type="ARBA" id="ARBA00022516"/>
    </source>
</evidence>
<feature type="binding site" evidence="14">
    <location>
        <position position="111"/>
    </location>
    <ligand>
        <name>NAD(+)</name>
        <dbReference type="ChEBI" id="CHEBI:57540"/>
    </ligand>
</feature>
<feature type="domain" description="Glycerol-3-phosphate dehydrogenase NAD-dependent C-terminal" evidence="16">
    <location>
        <begin position="150"/>
        <end position="286"/>
    </location>
</feature>
<dbReference type="InterPro" id="IPR011128">
    <property type="entry name" value="G3P_DH_NAD-dep_N"/>
</dbReference>
<keyword evidence="5 11" id="KW-0521">NADP</keyword>
<dbReference type="InterPro" id="IPR036291">
    <property type="entry name" value="NAD(P)-bd_dom_sf"/>
</dbReference>
<dbReference type="PANTHER" id="PTHR11728:SF1">
    <property type="entry name" value="GLYCEROL-3-PHOSPHATE DEHYDROGENASE [NAD(+)] 2, CHLOROPLASTIC"/>
    <property type="match status" value="1"/>
</dbReference>
<keyword evidence="9 11" id="KW-0594">Phospholipid biosynthesis</keyword>
<comment type="caution">
    <text evidence="11">Lacks conserved residue(s) required for the propagation of feature annotation.</text>
</comment>
<dbReference type="Gene3D" id="1.10.1040.10">
    <property type="entry name" value="N-(1-d-carboxylethyl)-l-norvaline Dehydrogenase, domain 2"/>
    <property type="match status" value="1"/>
</dbReference>
<evidence type="ECO:0000256" key="14">
    <source>
        <dbReference type="PIRSR" id="PIRSR000114-3"/>
    </source>
</evidence>
<dbReference type="PANTHER" id="PTHR11728">
    <property type="entry name" value="GLYCEROL-3-PHOSPHATE DEHYDROGENASE"/>
    <property type="match status" value="1"/>
</dbReference>
<keyword evidence="2 11" id="KW-0963">Cytoplasm</keyword>
<dbReference type="AlphaFoldDB" id="A0A0A8HAU7"/>
<evidence type="ECO:0000259" key="15">
    <source>
        <dbReference type="Pfam" id="PF01210"/>
    </source>
</evidence>
<dbReference type="InterPro" id="IPR006168">
    <property type="entry name" value="G3P_DH_NAD-dep"/>
</dbReference>
<evidence type="ECO:0000259" key="16">
    <source>
        <dbReference type="Pfam" id="PF07479"/>
    </source>
</evidence>
<dbReference type="Proteomes" id="UP000031135">
    <property type="component" value="Chromosome"/>
</dbReference>
<keyword evidence="6 11" id="KW-0560">Oxidoreductase</keyword>
<evidence type="ECO:0000256" key="8">
    <source>
        <dbReference type="ARBA" id="ARBA00023098"/>
    </source>
</evidence>
<feature type="binding site" evidence="11">
    <location>
        <position position="32"/>
    </location>
    <ligand>
        <name>NADPH</name>
        <dbReference type="ChEBI" id="CHEBI:57783"/>
    </ligand>
</feature>
<dbReference type="SUPFAM" id="SSF48179">
    <property type="entry name" value="6-phosphogluconate dehydrogenase C-terminal domain-like"/>
    <property type="match status" value="1"/>
</dbReference>
<feature type="domain" description="Glycerol-3-phosphate dehydrogenase NAD-dependent N-terminal" evidence="15">
    <location>
        <begin position="42"/>
        <end position="130"/>
    </location>
</feature>
<evidence type="ECO:0000256" key="6">
    <source>
        <dbReference type="ARBA" id="ARBA00023002"/>
    </source>
</evidence>
<dbReference type="OrthoDB" id="9812273at2"/>
<feature type="binding site" evidence="11">
    <location>
        <position position="225"/>
    </location>
    <ligand>
        <name>sn-glycerol 3-phosphate</name>
        <dbReference type="ChEBI" id="CHEBI:57597"/>
    </ligand>
</feature>
<comment type="subcellular location">
    <subcellularLocation>
        <location evidence="11">Cytoplasm</location>
    </subcellularLocation>
</comment>
<dbReference type="GO" id="GO:0006650">
    <property type="term" value="P:glycerophospholipid metabolic process"/>
    <property type="evidence" value="ECO:0007669"/>
    <property type="project" value="UniProtKB-UniRule"/>
</dbReference>